<keyword evidence="2" id="KW-1185">Reference proteome</keyword>
<proteinExistence type="predicted"/>
<organism evidence="1 2">
    <name type="scientific">Meloidogyne enterolobii</name>
    <name type="common">Root-knot nematode worm</name>
    <name type="synonym">Meloidogyne mayaguensis</name>
    <dbReference type="NCBI Taxonomy" id="390850"/>
    <lineage>
        <taxon>Eukaryota</taxon>
        <taxon>Metazoa</taxon>
        <taxon>Ecdysozoa</taxon>
        <taxon>Nematoda</taxon>
        <taxon>Chromadorea</taxon>
        <taxon>Rhabditida</taxon>
        <taxon>Tylenchina</taxon>
        <taxon>Tylenchomorpha</taxon>
        <taxon>Tylenchoidea</taxon>
        <taxon>Meloidogynidae</taxon>
        <taxon>Meloidogyninae</taxon>
        <taxon>Meloidogyne</taxon>
    </lineage>
</organism>
<evidence type="ECO:0000313" key="2">
    <source>
        <dbReference type="Proteomes" id="UP001497535"/>
    </source>
</evidence>
<protein>
    <submittedName>
        <fullName evidence="1">Uncharacterized protein</fullName>
    </submittedName>
</protein>
<dbReference type="EMBL" id="CAVMJV010000105">
    <property type="protein sequence ID" value="CAK5099252.1"/>
    <property type="molecule type" value="Genomic_DNA"/>
</dbReference>
<gene>
    <name evidence="1" type="ORF">MENTE1834_LOCUS41796</name>
</gene>
<comment type="caution">
    <text evidence="1">The sequence shown here is derived from an EMBL/GenBank/DDBJ whole genome shotgun (WGS) entry which is preliminary data.</text>
</comment>
<dbReference type="Proteomes" id="UP001497535">
    <property type="component" value="Unassembled WGS sequence"/>
</dbReference>
<accession>A0ACB1ARD7</accession>
<evidence type="ECO:0000313" key="1">
    <source>
        <dbReference type="EMBL" id="CAK5099252.1"/>
    </source>
</evidence>
<sequence>MCKDDAEGVSLCVLLSHLQKAKGKLTCVVEIRDRQQKLIATKENQLLGHVLITRIAGRK</sequence>
<name>A0ACB1ARD7_MELEN</name>
<reference evidence="1" key="1">
    <citation type="submission" date="2023-11" db="EMBL/GenBank/DDBJ databases">
        <authorList>
            <person name="Poullet M."/>
        </authorList>
    </citation>
    <scope>NUCLEOTIDE SEQUENCE</scope>
    <source>
        <strain evidence="1">E1834</strain>
    </source>
</reference>